<evidence type="ECO:0000256" key="1">
    <source>
        <dbReference type="SAM" id="MobiDB-lite"/>
    </source>
</evidence>
<feature type="region of interest" description="Disordered" evidence="1">
    <location>
        <begin position="212"/>
        <end position="231"/>
    </location>
</feature>
<evidence type="ECO:0000313" key="4">
    <source>
        <dbReference type="Proteomes" id="UP001595607"/>
    </source>
</evidence>
<sequence length="231" mass="24889">MAEELSQRNQQPALSDVAARVSRHTAVVRHLRLAVPALAVGLIITYALSATPPQVDREFIDQFAAIEETEDGVKLAKPRYAGEDLEGQPFEIAANSATRSGDNDERVGLELPEARRVRPDGQATLVRARDGLYDQTAKRVDLSNDVELEQQGASGSFILRTDAATMDIENQVVSSETEVTGEGKGGKVRADRGTLYQGEDRIVLEGGVKITLEPAEDDGEEDASNAETDGS</sequence>
<accession>A0ABV7MA76</accession>
<keyword evidence="4" id="KW-1185">Reference proteome</keyword>
<protein>
    <submittedName>
        <fullName evidence="3">LPS export ABC transporter periplasmic protein LptC</fullName>
    </submittedName>
</protein>
<comment type="caution">
    <text evidence="3">The sequence shown here is derived from an EMBL/GenBank/DDBJ whole genome shotgun (WGS) entry which is preliminary data.</text>
</comment>
<name>A0ABV7MA76_9PROT</name>
<dbReference type="InterPro" id="IPR010664">
    <property type="entry name" value="LipoPS_assembly_LptC-rel"/>
</dbReference>
<dbReference type="Gene3D" id="2.60.450.10">
    <property type="entry name" value="Lipopolysaccharide (LPS) transport protein A like domain"/>
    <property type="match status" value="1"/>
</dbReference>
<proteinExistence type="predicted"/>
<evidence type="ECO:0000313" key="3">
    <source>
        <dbReference type="EMBL" id="MFC3301822.1"/>
    </source>
</evidence>
<keyword evidence="2" id="KW-0812">Transmembrane</keyword>
<dbReference type="RefSeq" id="WP_189573560.1">
    <property type="nucleotide sequence ID" value="NZ_BMXU01000001.1"/>
</dbReference>
<gene>
    <name evidence="3" type="primary">lptC</name>
    <name evidence="3" type="ORF">ACFONP_03670</name>
</gene>
<evidence type="ECO:0000256" key="2">
    <source>
        <dbReference type="SAM" id="Phobius"/>
    </source>
</evidence>
<reference evidence="4" key="1">
    <citation type="journal article" date="2019" name="Int. J. Syst. Evol. Microbiol.">
        <title>The Global Catalogue of Microorganisms (GCM) 10K type strain sequencing project: providing services to taxonomists for standard genome sequencing and annotation.</title>
        <authorList>
            <consortium name="The Broad Institute Genomics Platform"/>
            <consortium name="The Broad Institute Genome Sequencing Center for Infectious Disease"/>
            <person name="Wu L."/>
            <person name="Ma J."/>
        </authorList>
    </citation>
    <scope>NUCLEOTIDE SEQUENCE [LARGE SCALE GENOMIC DNA]</scope>
    <source>
        <strain evidence="4">KCTC 22245</strain>
    </source>
</reference>
<keyword evidence="2" id="KW-0472">Membrane</keyword>
<keyword evidence="2" id="KW-1133">Transmembrane helix</keyword>
<organism evidence="3 4">
    <name type="scientific">Parvularcula lutaonensis</name>
    <dbReference type="NCBI Taxonomy" id="491923"/>
    <lineage>
        <taxon>Bacteria</taxon>
        <taxon>Pseudomonadati</taxon>
        <taxon>Pseudomonadota</taxon>
        <taxon>Alphaproteobacteria</taxon>
        <taxon>Parvularculales</taxon>
        <taxon>Parvularculaceae</taxon>
        <taxon>Parvularcula</taxon>
    </lineage>
</organism>
<feature type="transmembrane region" description="Helical" evidence="2">
    <location>
        <begin position="30"/>
        <end position="48"/>
    </location>
</feature>
<dbReference type="EMBL" id="JBHRVA010000002">
    <property type="protein sequence ID" value="MFC3301822.1"/>
    <property type="molecule type" value="Genomic_DNA"/>
</dbReference>
<dbReference type="Proteomes" id="UP001595607">
    <property type="component" value="Unassembled WGS sequence"/>
</dbReference>
<dbReference type="Pfam" id="PF06835">
    <property type="entry name" value="LptC"/>
    <property type="match status" value="1"/>
</dbReference>
<feature type="compositionally biased region" description="Acidic residues" evidence="1">
    <location>
        <begin position="214"/>
        <end position="231"/>
    </location>
</feature>